<dbReference type="InterPro" id="IPR046703">
    <property type="entry name" value="DUF6776"/>
</dbReference>
<evidence type="ECO:0000256" key="1">
    <source>
        <dbReference type="SAM" id="Coils"/>
    </source>
</evidence>
<reference evidence="4" key="1">
    <citation type="submission" date="2022-01" db="EMBL/GenBank/DDBJ databases">
        <title>Whole genome-based taxonomy of the Shewanellaceae.</title>
        <authorList>
            <person name="Martin-Rodriguez A.J."/>
        </authorList>
    </citation>
    <scope>NUCLEOTIDE SEQUENCE</scope>
    <source>
        <strain evidence="4">KCTC 23973</strain>
    </source>
</reference>
<dbReference type="AlphaFoldDB" id="A0A9X1ZFA7"/>
<accession>A0A9X1ZFA7</accession>
<feature type="region of interest" description="Disordered" evidence="2">
    <location>
        <begin position="248"/>
        <end position="267"/>
    </location>
</feature>
<sequence>MSNYHRWVDRMQVVERQIRPSSVYLLFLVLVAFVLGGLSYDLAKQHYLPKAAVKLDKSEQYIAQLQEQAQTLAARNIELAVEREANGNMQAMFVEQNAKNNELARELAFYRSVMAPENSADGVAINGLELAPSIEPRQYRIKLVLTQLEKRKRSLAGRGEITLVGLQDGKTVNLKLADLTDDSFKFKFRYFQILDGEFTLPEGFSLSRVKAKVIVPASRWTKGSQTEQEYSAQDLLVDEKEQGILLEQNGQVLDNSAQQTDVRGSND</sequence>
<protein>
    <submittedName>
        <fullName evidence="4">Uncharacterized protein</fullName>
    </submittedName>
</protein>
<feature type="coiled-coil region" evidence="1">
    <location>
        <begin position="55"/>
        <end position="82"/>
    </location>
</feature>
<keyword evidence="3" id="KW-0472">Membrane</keyword>
<evidence type="ECO:0000313" key="5">
    <source>
        <dbReference type="Proteomes" id="UP001139293"/>
    </source>
</evidence>
<keyword evidence="1" id="KW-0175">Coiled coil</keyword>
<gene>
    <name evidence="4" type="ORF">L2740_09775</name>
</gene>
<dbReference type="Pfam" id="PF20567">
    <property type="entry name" value="DUF6776"/>
    <property type="match status" value="1"/>
</dbReference>
<keyword evidence="3" id="KW-1133">Transmembrane helix</keyword>
<evidence type="ECO:0000313" key="4">
    <source>
        <dbReference type="EMBL" id="MCL1138832.1"/>
    </source>
</evidence>
<comment type="caution">
    <text evidence="4">The sequence shown here is derived from an EMBL/GenBank/DDBJ whole genome shotgun (WGS) entry which is preliminary data.</text>
</comment>
<keyword evidence="3" id="KW-0812">Transmembrane</keyword>
<keyword evidence="5" id="KW-1185">Reference proteome</keyword>
<dbReference type="RefSeq" id="WP_248949956.1">
    <property type="nucleotide sequence ID" value="NZ_JAKILB010000005.1"/>
</dbReference>
<name>A0A9X1ZFA7_9GAMM</name>
<evidence type="ECO:0000256" key="3">
    <source>
        <dbReference type="SAM" id="Phobius"/>
    </source>
</evidence>
<feature type="transmembrane region" description="Helical" evidence="3">
    <location>
        <begin position="21"/>
        <end position="40"/>
    </location>
</feature>
<proteinExistence type="predicted"/>
<dbReference type="Proteomes" id="UP001139293">
    <property type="component" value="Unassembled WGS sequence"/>
</dbReference>
<evidence type="ECO:0000256" key="2">
    <source>
        <dbReference type="SAM" id="MobiDB-lite"/>
    </source>
</evidence>
<dbReference type="EMBL" id="JAKILB010000005">
    <property type="protein sequence ID" value="MCL1138832.1"/>
    <property type="molecule type" value="Genomic_DNA"/>
</dbReference>
<organism evidence="4 5">
    <name type="scientific">Shewanella pneumatophori</name>
    <dbReference type="NCBI Taxonomy" id="314092"/>
    <lineage>
        <taxon>Bacteria</taxon>
        <taxon>Pseudomonadati</taxon>
        <taxon>Pseudomonadota</taxon>
        <taxon>Gammaproteobacteria</taxon>
        <taxon>Alteromonadales</taxon>
        <taxon>Shewanellaceae</taxon>
        <taxon>Shewanella</taxon>
    </lineage>
</organism>